<sequence length="68" mass="8162">MILRFSSSFEDKVIVPLRNDEVYTRECVVVKEIWKINWKFFCVRKQTQFQSASRLEIGECFSIVQERA</sequence>
<keyword evidence="2" id="KW-1185">Reference proteome</keyword>
<name>A0AAV6TRB0_9ARAC</name>
<protein>
    <submittedName>
        <fullName evidence="1">Uncharacterized protein</fullName>
    </submittedName>
</protein>
<evidence type="ECO:0000313" key="1">
    <source>
        <dbReference type="EMBL" id="KAG8174424.1"/>
    </source>
</evidence>
<dbReference type="Proteomes" id="UP000827092">
    <property type="component" value="Unassembled WGS sequence"/>
</dbReference>
<dbReference type="AlphaFoldDB" id="A0AAV6TRB0"/>
<organism evidence="1 2">
    <name type="scientific">Oedothorax gibbosus</name>
    <dbReference type="NCBI Taxonomy" id="931172"/>
    <lineage>
        <taxon>Eukaryota</taxon>
        <taxon>Metazoa</taxon>
        <taxon>Ecdysozoa</taxon>
        <taxon>Arthropoda</taxon>
        <taxon>Chelicerata</taxon>
        <taxon>Arachnida</taxon>
        <taxon>Araneae</taxon>
        <taxon>Araneomorphae</taxon>
        <taxon>Entelegynae</taxon>
        <taxon>Araneoidea</taxon>
        <taxon>Linyphiidae</taxon>
        <taxon>Erigoninae</taxon>
        <taxon>Oedothorax</taxon>
    </lineage>
</organism>
<dbReference type="EMBL" id="JAFNEN010001222">
    <property type="protein sequence ID" value="KAG8174424.1"/>
    <property type="molecule type" value="Genomic_DNA"/>
</dbReference>
<evidence type="ECO:0000313" key="2">
    <source>
        <dbReference type="Proteomes" id="UP000827092"/>
    </source>
</evidence>
<accession>A0AAV6TRB0</accession>
<comment type="caution">
    <text evidence="1">The sequence shown here is derived from an EMBL/GenBank/DDBJ whole genome shotgun (WGS) entry which is preliminary data.</text>
</comment>
<reference evidence="1 2" key="1">
    <citation type="journal article" date="2022" name="Nat. Ecol. Evol.">
        <title>A masculinizing supergene underlies an exaggerated male reproductive morph in a spider.</title>
        <authorList>
            <person name="Hendrickx F."/>
            <person name="De Corte Z."/>
            <person name="Sonet G."/>
            <person name="Van Belleghem S.M."/>
            <person name="Kostlbacher S."/>
            <person name="Vangestel C."/>
        </authorList>
    </citation>
    <scope>NUCLEOTIDE SEQUENCE [LARGE SCALE GENOMIC DNA]</scope>
    <source>
        <strain evidence="1">W744_W776</strain>
    </source>
</reference>
<gene>
    <name evidence="1" type="ORF">JTE90_006654</name>
</gene>
<proteinExistence type="predicted"/>